<evidence type="ECO:0000256" key="1">
    <source>
        <dbReference type="SAM" id="Phobius"/>
    </source>
</evidence>
<evidence type="ECO:0000313" key="3">
    <source>
        <dbReference type="EMBL" id="WOV84915.1"/>
    </source>
</evidence>
<proteinExistence type="predicted"/>
<keyword evidence="4" id="KW-1185">Reference proteome</keyword>
<dbReference type="EMBL" id="CP116341">
    <property type="protein sequence ID" value="WOV84915.1"/>
    <property type="molecule type" value="Genomic_DNA"/>
</dbReference>
<dbReference type="NCBIfam" id="NF037970">
    <property type="entry name" value="vanZ_1"/>
    <property type="match status" value="1"/>
</dbReference>
<sequence length="163" mass="18704">MKKLVVVILLMGIIAGLFISSSQTYEQQSIVPDLERLLPNEPLEGPLSKLEIPYWGKIISVEERGYYYFLEFLLRKSAHFFTFGALAAVLFWLLPKIRFRFFIAAFLTFLAASADEFHQSLTGGRTATWLDVRLDMSGAFVFLIIIQLFVSLRSKSRKPRTMD</sequence>
<feature type="transmembrane region" description="Helical" evidence="1">
    <location>
        <begin position="134"/>
        <end position="152"/>
    </location>
</feature>
<keyword evidence="1" id="KW-0812">Transmembrane</keyword>
<feature type="transmembrane region" description="Helical" evidence="1">
    <location>
        <begin position="77"/>
        <end position="94"/>
    </location>
</feature>
<feature type="transmembrane region" description="Helical" evidence="1">
    <location>
        <begin position="99"/>
        <end position="114"/>
    </location>
</feature>
<dbReference type="Pfam" id="PF04892">
    <property type="entry name" value="VanZ"/>
    <property type="match status" value="1"/>
</dbReference>
<dbReference type="InterPro" id="IPR016747">
    <property type="entry name" value="Phosphotransbutyrylase"/>
</dbReference>
<dbReference type="Proteomes" id="UP001303532">
    <property type="component" value="Chromosome"/>
</dbReference>
<protein>
    <submittedName>
        <fullName evidence="3">VanZ family protein</fullName>
    </submittedName>
</protein>
<feature type="domain" description="VanZ-like" evidence="2">
    <location>
        <begin position="7"/>
        <end position="149"/>
    </location>
</feature>
<gene>
    <name evidence="3" type="ORF">PGH26_03035</name>
</gene>
<evidence type="ECO:0000313" key="4">
    <source>
        <dbReference type="Proteomes" id="UP001303532"/>
    </source>
</evidence>
<keyword evidence="1" id="KW-0472">Membrane</keyword>
<dbReference type="RefSeq" id="WP_323692557.1">
    <property type="nucleotide sequence ID" value="NZ_CP116341.1"/>
</dbReference>
<name>A0ABZ0KXG1_9BACL</name>
<dbReference type="PIRSF" id="PIRSF019083">
    <property type="entry name" value="UCP019083_VanZ"/>
    <property type="match status" value="1"/>
</dbReference>
<keyword evidence="1" id="KW-1133">Transmembrane helix</keyword>
<dbReference type="InterPro" id="IPR006976">
    <property type="entry name" value="VanZ-like"/>
</dbReference>
<organism evidence="3 4">
    <name type="scientific">Sporosarcina jeotgali</name>
    <dbReference type="NCBI Taxonomy" id="3020056"/>
    <lineage>
        <taxon>Bacteria</taxon>
        <taxon>Bacillati</taxon>
        <taxon>Bacillota</taxon>
        <taxon>Bacilli</taxon>
        <taxon>Bacillales</taxon>
        <taxon>Caryophanaceae</taxon>
        <taxon>Sporosarcina</taxon>
    </lineage>
</organism>
<reference evidence="3 4" key="1">
    <citation type="submission" date="2023-01" db="EMBL/GenBank/DDBJ databases">
        <title>Sporosarcina sp. nov., isolated from Korean tranditional fermented seafood 'Jeotgal'.</title>
        <authorList>
            <person name="Yang A.-I."/>
        </authorList>
    </citation>
    <scope>NUCLEOTIDE SEQUENCE [LARGE SCALE GENOMIC DNA]</scope>
    <source>
        <strain evidence="3 4">B2O-1</strain>
    </source>
</reference>
<evidence type="ECO:0000259" key="2">
    <source>
        <dbReference type="Pfam" id="PF04892"/>
    </source>
</evidence>
<accession>A0ABZ0KXG1</accession>